<evidence type="ECO:0000256" key="1">
    <source>
        <dbReference type="ARBA" id="ARBA00010164"/>
    </source>
</evidence>
<proteinExistence type="inferred from homology"/>
<keyword evidence="2" id="KW-0808">Transferase</keyword>
<dbReference type="AlphaFoldDB" id="A0A4Q7NLE4"/>
<accession>A0A4Q7NLE4</accession>
<evidence type="ECO:0000313" key="6">
    <source>
        <dbReference type="EMBL" id="RZS85954.1"/>
    </source>
</evidence>
<comment type="similarity">
    <text evidence="1">Belongs to the HipA Ser/Thr kinase family.</text>
</comment>
<keyword evidence="3 6" id="KW-0418">Kinase</keyword>
<feature type="domain" description="HipA-like C-terminal" evidence="4">
    <location>
        <begin position="149"/>
        <end position="344"/>
    </location>
</feature>
<name>A0A4Q7NLE4_9BURK</name>
<dbReference type="Pfam" id="PF13657">
    <property type="entry name" value="Couple_hipA"/>
    <property type="match status" value="1"/>
</dbReference>
<reference evidence="6 7" key="1">
    <citation type="submission" date="2019-02" db="EMBL/GenBank/DDBJ databases">
        <title>Genomic Encyclopedia of Type Strains, Phase IV (KMG-IV): sequencing the most valuable type-strain genomes for metagenomic binning, comparative biology and taxonomic classification.</title>
        <authorList>
            <person name="Goeker M."/>
        </authorList>
    </citation>
    <scope>NUCLEOTIDE SEQUENCE [LARGE SCALE GENOMIC DNA]</scope>
    <source>
        <strain evidence="6 7">K24</strain>
    </source>
</reference>
<gene>
    <name evidence="6" type="ORF">EV675_1984</name>
</gene>
<evidence type="ECO:0000256" key="2">
    <source>
        <dbReference type="ARBA" id="ARBA00022679"/>
    </source>
</evidence>
<organism evidence="6 7">
    <name type="scientific">Pigmentiphaga kullae</name>
    <dbReference type="NCBI Taxonomy" id="151784"/>
    <lineage>
        <taxon>Bacteria</taxon>
        <taxon>Pseudomonadati</taxon>
        <taxon>Pseudomonadota</taxon>
        <taxon>Betaproteobacteria</taxon>
        <taxon>Burkholderiales</taxon>
        <taxon>Alcaligenaceae</taxon>
        <taxon>Pigmentiphaga</taxon>
    </lineage>
</organism>
<dbReference type="InterPro" id="IPR052028">
    <property type="entry name" value="HipA_Ser/Thr_kinase"/>
</dbReference>
<dbReference type="NCBIfam" id="TIGR03071">
    <property type="entry name" value="couple_hipA"/>
    <property type="match status" value="1"/>
</dbReference>
<keyword evidence="7" id="KW-1185">Reference proteome</keyword>
<evidence type="ECO:0000259" key="4">
    <source>
        <dbReference type="Pfam" id="PF07804"/>
    </source>
</evidence>
<evidence type="ECO:0000256" key="3">
    <source>
        <dbReference type="ARBA" id="ARBA00022777"/>
    </source>
</evidence>
<dbReference type="GO" id="GO:0005829">
    <property type="term" value="C:cytosol"/>
    <property type="evidence" value="ECO:0007669"/>
    <property type="project" value="TreeGrafter"/>
</dbReference>
<feature type="domain" description="HipA N-terminal subdomain 1" evidence="5">
    <location>
        <begin position="9"/>
        <end position="107"/>
    </location>
</feature>
<evidence type="ECO:0000313" key="7">
    <source>
        <dbReference type="Proteomes" id="UP000292445"/>
    </source>
</evidence>
<dbReference type="Gene3D" id="1.10.1070.20">
    <property type="match status" value="1"/>
</dbReference>
<sequence>MSRRTLIASINGRRIGELWEQDGLWAFQYDAAWYADSSGYPLSPHLPLQRAPLIDGASKRPVQWYFDNLLPEEGQRVLLAADAHIDAADAFGLLGYYGAESAGSVTLEAGDTPDTGTPEGLKPLPDSELSRRIRQLPRVALTHGSSKRMSLAGAQHKLAVVLHNDELYEPSGSLPSLQILKPEHVDPAYPHSVANEWFVMQLASRMGLDVPTVRRRYVPEPVYVIDRFDRVSTSGAWERRHVIDACQLLGLDRTFKYAQGSLENLARLADACRSSAITRTRLYSWLVFNMLTGNGDAHLKNLSFFVSASGVQLAPHYDLVSTSVYDTPAFDGRDWPDATPLAWPLLNARRFAEIDRPLMIEAGTALGIRRNTSTRLLDVQQRSVVNSAVLLYEAFLADANDRMHAQPALQAVIAGEARCLRAIVYNVIKEMAERLA</sequence>
<dbReference type="GO" id="GO:0004674">
    <property type="term" value="F:protein serine/threonine kinase activity"/>
    <property type="evidence" value="ECO:0007669"/>
    <property type="project" value="TreeGrafter"/>
</dbReference>
<dbReference type="Pfam" id="PF07804">
    <property type="entry name" value="HipA_C"/>
    <property type="match status" value="1"/>
</dbReference>
<comment type="caution">
    <text evidence="6">The sequence shown here is derived from an EMBL/GenBank/DDBJ whole genome shotgun (WGS) entry which is preliminary data.</text>
</comment>
<dbReference type="Proteomes" id="UP000292445">
    <property type="component" value="Unassembled WGS sequence"/>
</dbReference>
<dbReference type="RefSeq" id="WP_130357089.1">
    <property type="nucleotide sequence ID" value="NZ_SGXC01000001.1"/>
</dbReference>
<dbReference type="InterPro" id="IPR017508">
    <property type="entry name" value="HipA_N1"/>
</dbReference>
<dbReference type="OrthoDB" id="9805913at2"/>
<dbReference type="PANTHER" id="PTHR37419:SF1">
    <property type="entry name" value="SERINE_THREONINE-PROTEIN KINASE TOXIN HIPA"/>
    <property type="match status" value="1"/>
</dbReference>
<evidence type="ECO:0000259" key="5">
    <source>
        <dbReference type="Pfam" id="PF13657"/>
    </source>
</evidence>
<dbReference type="PANTHER" id="PTHR37419">
    <property type="entry name" value="SERINE/THREONINE-PROTEIN KINASE TOXIN HIPA"/>
    <property type="match status" value="1"/>
</dbReference>
<dbReference type="InterPro" id="IPR012893">
    <property type="entry name" value="HipA-like_C"/>
</dbReference>
<dbReference type="EMBL" id="SGXC01000001">
    <property type="protein sequence ID" value="RZS85954.1"/>
    <property type="molecule type" value="Genomic_DNA"/>
</dbReference>
<protein>
    <submittedName>
        <fullName evidence="6">Serine/threonine-protein kinase HipA</fullName>
    </submittedName>
</protein>